<evidence type="ECO:0000313" key="7">
    <source>
        <dbReference type="EMBL" id="RPA65582.1"/>
    </source>
</evidence>
<dbReference type="OrthoDB" id="3199405at2"/>
<reference evidence="7 8" key="1">
    <citation type="submission" date="2018-11" db="EMBL/GenBank/DDBJ databases">
        <title>Draft genome sequence of Gordonia sp. RS15-1S isolated from rice stems.</title>
        <authorList>
            <person name="Muangham S."/>
        </authorList>
    </citation>
    <scope>NUCLEOTIDE SEQUENCE [LARGE SCALE GENOMIC DNA]</scope>
    <source>
        <strain evidence="7 8">RS15-1S</strain>
    </source>
</reference>
<evidence type="ECO:0000259" key="6">
    <source>
        <dbReference type="Pfam" id="PF00135"/>
    </source>
</evidence>
<dbReference type="Gene3D" id="3.40.50.1820">
    <property type="entry name" value="alpha/beta hydrolase"/>
    <property type="match status" value="1"/>
</dbReference>
<proteinExistence type="inferred from homology"/>
<dbReference type="PROSITE" id="PS00941">
    <property type="entry name" value="CARBOXYLESTERASE_B_2"/>
    <property type="match status" value="1"/>
</dbReference>
<accession>A0A3N4GRZ1</accession>
<dbReference type="SUPFAM" id="SSF53474">
    <property type="entry name" value="alpha/beta-Hydrolases"/>
    <property type="match status" value="1"/>
</dbReference>
<dbReference type="PROSITE" id="PS01173">
    <property type="entry name" value="LIPASE_GDXG_HIS"/>
    <property type="match status" value="1"/>
</dbReference>
<feature type="region of interest" description="Disordered" evidence="5">
    <location>
        <begin position="256"/>
        <end position="276"/>
    </location>
</feature>
<evidence type="ECO:0000256" key="4">
    <source>
        <dbReference type="RuleBase" id="RU361235"/>
    </source>
</evidence>
<keyword evidence="8" id="KW-1185">Reference proteome</keyword>
<dbReference type="EMBL" id="RKMH01000002">
    <property type="protein sequence ID" value="RPA65582.1"/>
    <property type="molecule type" value="Genomic_DNA"/>
</dbReference>
<dbReference type="EC" id="3.1.1.-" evidence="4"/>
<evidence type="ECO:0000313" key="8">
    <source>
        <dbReference type="Proteomes" id="UP000267536"/>
    </source>
</evidence>
<evidence type="ECO:0000256" key="1">
    <source>
        <dbReference type="ARBA" id="ARBA00005964"/>
    </source>
</evidence>
<dbReference type="InterPro" id="IPR050309">
    <property type="entry name" value="Type-B_Carboxylest/Lipase"/>
</dbReference>
<dbReference type="GO" id="GO:0016787">
    <property type="term" value="F:hydrolase activity"/>
    <property type="evidence" value="ECO:0007669"/>
    <property type="project" value="UniProtKB-KW"/>
</dbReference>
<dbReference type="Pfam" id="PF00135">
    <property type="entry name" value="COesterase"/>
    <property type="match status" value="1"/>
</dbReference>
<evidence type="ECO:0000256" key="3">
    <source>
        <dbReference type="ARBA" id="ARBA00022801"/>
    </source>
</evidence>
<dbReference type="InterPro" id="IPR029058">
    <property type="entry name" value="AB_hydrolase_fold"/>
</dbReference>
<sequence>MGVPNTAVADTRVSTAEGIVSGVRGRRSRRGTVAWRGIPYAAPPVGGGRFDAPQPLAPWPGVRRCENFGDAAVQDKLLTATGLGRFQPVSEDCLTLNVVAPDTVASTPRPVMVFIHGGAYILGTAATPLYDGTHLARAQDVVVVTIQYRFGPFGMLDFSGYSTPERHFDENPGLKDHIAALQWVQRNIAAFGGDPDNVTIFGESAGGTSVLCLLAAPGARGLFHRAIAESPATDLAISRESALLFADEFLRLLTDPDRRSSDDTSAREPIDPHEAARILDAASPGELHRAGRRLMGFARHADSLEPTPFGPAYGVPSLPQSPYAAARDGNTAPVPLIIGTNRDEGKLFDKFWDLLPDTERTLLAIQDETARQEIMNEYAGGPDDQLRLTADSIFWAPVTAFADAHREVAPTYVYRFDFHTRALARAGLGATHATELFAVFGGYRMPVFAGLATADWRAAGAMVDEMQSRWGDFARGRPPGPGWPAYDAAHRPVMVLDRTSHVESDPDASRRQAWNRGRQLLVVSGGSPQAPSDVVALDV</sequence>
<evidence type="ECO:0000256" key="5">
    <source>
        <dbReference type="SAM" id="MobiDB-lite"/>
    </source>
</evidence>
<dbReference type="InterPro" id="IPR019826">
    <property type="entry name" value="Carboxylesterase_B_AS"/>
</dbReference>
<name>A0A3N4GRZ1_9ACTN</name>
<dbReference type="Proteomes" id="UP000267536">
    <property type="component" value="Unassembled WGS sequence"/>
</dbReference>
<dbReference type="PROSITE" id="PS00122">
    <property type="entry name" value="CARBOXYLESTERASE_B_1"/>
    <property type="match status" value="1"/>
</dbReference>
<comment type="caution">
    <text evidence="7">The sequence shown here is derived from an EMBL/GenBank/DDBJ whole genome shotgun (WGS) entry which is preliminary data.</text>
</comment>
<organism evidence="7 8">
    <name type="scientific">Gordonia oryzae</name>
    <dbReference type="NCBI Taxonomy" id="2487349"/>
    <lineage>
        <taxon>Bacteria</taxon>
        <taxon>Bacillati</taxon>
        <taxon>Actinomycetota</taxon>
        <taxon>Actinomycetes</taxon>
        <taxon>Mycobacteriales</taxon>
        <taxon>Gordoniaceae</taxon>
        <taxon>Gordonia</taxon>
    </lineage>
</organism>
<protein>
    <recommendedName>
        <fullName evidence="4">Carboxylic ester hydrolase</fullName>
        <ecNumber evidence="4">3.1.1.-</ecNumber>
    </recommendedName>
</protein>
<dbReference type="InterPro" id="IPR002168">
    <property type="entry name" value="Lipase_GDXG_HIS_AS"/>
</dbReference>
<keyword evidence="3 4" id="KW-0378">Hydrolase</keyword>
<evidence type="ECO:0000256" key="2">
    <source>
        <dbReference type="ARBA" id="ARBA00010515"/>
    </source>
</evidence>
<feature type="domain" description="Carboxylesterase type B" evidence="6">
    <location>
        <begin position="10"/>
        <end position="514"/>
    </location>
</feature>
<dbReference type="AlphaFoldDB" id="A0A3N4GRZ1"/>
<comment type="similarity">
    <text evidence="2">Belongs to the 'GDXG' lipolytic enzyme family.</text>
</comment>
<dbReference type="InterPro" id="IPR002018">
    <property type="entry name" value="CarbesteraseB"/>
</dbReference>
<dbReference type="PANTHER" id="PTHR11559">
    <property type="entry name" value="CARBOXYLESTERASE"/>
    <property type="match status" value="1"/>
</dbReference>
<dbReference type="RefSeq" id="WP_123925367.1">
    <property type="nucleotide sequence ID" value="NZ_JBPSDP010000009.1"/>
</dbReference>
<gene>
    <name evidence="7" type="ORF">EF294_02115</name>
</gene>
<dbReference type="InterPro" id="IPR019819">
    <property type="entry name" value="Carboxylesterase_B_CS"/>
</dbReference>
<comment type="similarity">
    <text evidence="1 4">Belongs to the type-B carboxylesterase/lipase family.</text>
</comment>